<accession>A0A1N7HB78</accession>
<keyword evidence="5" id="KW-0808">Transferase</keyword>
<evidence type="ECO:0000256" key="11">
    <source>
        <dbReference type="SAM" id="SignalP"/>
    </source>
</evidence>
<dbReference type="PANTHER" id="PTHR30040">
    <property type="entry name" value="THIAMINE BIOSYNTHESIS LIPOPROTEIN APBE"/>
    <property type="match status" value="1"/>
</dbReference>
<evidence type="ECO:0000256" key="7">
    <source>
        <dbReference type="ARBA" id="ARBA00022827"/>
    </source>
</evidence>
<dbReference type="InterPro" id="IPR024932">
    <property type="entry name" value="ApbE"/>
</dbReference>
<evidence type="ECO:0000256" key="5">
    <source>
        <dbReference type="ARBA" id="ARBA00022679"/>
    </source>
</evidence>
<dbReference type="Proteomes" id="UP000186019">
    <property type="component" value="Unassembled WGS sequence"/>
</dbReference>
<dbReference type="InterPro" id="IPR003374">
    <property type="entry name" value="ApbE-like_sf"/>
</dbReference>
<feature type="signal peptide" evidence="11">
    <location>
        <begin position="1"/>
        <end position="25"/>
    </location>
</feature>
<dbReference type="PANTHER" id="PTHR30040:SF2">
    <property type="entry name" value="FAD:PROTEIN FMN TRANSFERASE"/>
    <property type="match status" value="1"/>
</dbReference>
<dbReference type="InterPro" id="IPR006311">
    <property type="entry name" value="TAT_signal"/>
</dbReference>
<dbReference type="STRING" id="573024.SAMN05216208_2650"/>
<sequence>MSRLSRRRFLTISAGAAATAAGSFAGSTAAAPEITQWRGMALGARTTLTLAHADADRIAADVARELDRLEDIFSLYKPASALSRLNADGQLDAPPFELLECLSLCGQLHALTGGLFDPTIQPLWSAWARHYSGESGGLDVAHAQALTGWQNVSFGSGFVRLKRPGMALTLNGIAQGVIADRIAAMLRAEGLTNIMVDTGELAAIGGHPHGGDWPVTLRSGGQTHLRDMAMATSAPRGTCFDAAQTAGHILNPVTGQPADTPWRQISISGPSAAMTDGLTTAACLMDRTTIQAAVRTLGLRLVHLS</sequence>
<keyword evidence="12" id="KW-0449">Lipoprotein</keyword>
<keyword evidence="8" id="KW-0460">Magnesium</keyword>
<gene>
    <name evidence="12" type="ORF">SAMN05421666_2666</name>
</gene>
<dbReference type="PROSITE" id="PS51318">
    <property type="entry name" value="TAT"/>
    <property type="match status" value="1"/>
</dbReference>
<keyword evidence="11" id="KW-0732">Signal</keyword>
<feature type="chain" id="PRO_5039932273" description="FAD:protein FMN transferase" evidence="11">
    <location>
        <begin position="26"/>
        <end position="305"/>
    </location>
</feature>
<comment type="cofactor">
    <cofactor evidence="1">
        <name>Mg(2+)</name>
        <dbReference type="ChEBI" id="CHEBI:18420"/>
    </cofactor>
</comment>
<dbReference type="GO" id="GO:0046872">
    <property type="term" value="F:metal ion binding"/>
    <property type="evidence" value="ECO:0007669"/>
    <property type="project" value="UniProtKB-KW"/>
</dbReference>
<reference evidence="12 13" key="1">
    <citation type="submission" date="2017-01" db="EMBL/GenBank/DDBJ databases">
        <authorList>
            <person name="Mah S.A."/>
            <person name="Swanson W.J."/>
            <person name="Moy G.W."/>
            <person name="Vacquier V.D."/>
        </authorList>
    </citation>
    <scope>NUCLEOTIDE SEQUENCE [LARGE SCALE GENOMIC DNA]</scope>
    <source>
        <strain evidence="12 13">DSM 29590</strain>
    </source>
</reference>
<dbReference type="SUPFAM" id="SSF143631">
    <property type="entry name" value="ApbE-like"/>
    <property type="match status" value="1"/>
</dbReference>
<keyword evidence="6" id="KW-0479">Metal-binding</keyword>
<evidence type="ECO:0000256" key="2">
    <source>
        <dbReference type="ARBA" id="ARBA00011955"/>
    </source>
</evidence>
<evidence type="ECO:0000313" key="12">
    <source>
        <dbReference type="EMBL" id="SIS22139.1"/>
    </source>
</evidence>
<evidence type="ECO:0000256" key="1">
    <source>
        <dbReference type="ARBA" id="ARBA00001946"/>
    </source>
</evidence>
<proteinExistence type="predicted"/>
<evidence type="ECO:0000256" key="3">
    <source>
        <dbReference type="ARBA" id="ARBA00016337"/>
    </source>
</evidence>
<dbReference type="EMBL" id="FTNV01000003">
    <property type="protein sequence ID" value="SIS22139.1"/>
    <property type="molecule type" value="Genomic_DNA"/>
</dbReference>
<dbReference type="RefSeq" id="WP_244512592.1">
    <property type="nucleotide sequence ID" value="NZ_FOAC01000002.1"/>
</dbReference>
<evidence type="ECO:0000256" key="4">
    <source>
        <dbReference type="ARBA" id="ARBA00022630"/>
    </source>
</evidence>
<evidence type="ECO:0000256" key="6">
    <source>
        <dbReference type="ARBA" id="ARBA00022723"/>
    </source>
</evidence>
<organism evidence="12 13">
    <name type="scientific">Roseovarius nanhaiticus</name>
    <dbReference type="NCBI Taxonomy" id="573024"/>
    <lineage>
        <taxon>Bacteria</taxon>
        <taxon>Pseudomonadati</taxon>
        <taxon>Pseudomonadota</taxon>
        <taxon>Alphaproteobacteria</taxon>
        <taxon>Rhodobacterales</taxon>
        <taxon>Roseobacteraceae</taxon>
        <taxon>Roseovarius</taxon>
    </lineage>
</organism>
<dbReference type="EC" id="2.7.1.180" evidence="2"/>
<keyword evidence="13" id="KW-1185">Reference proteome</keyword>
<dbReference type="Pfam" id="PF02424">
    <property type="entry name" value="ApbE"/>
    <property type="match status" value="1"/>
</dbReference>
<dbReference type="Gene3D" id="3.10.520.10">
    <property type="entry name" value="ApbE-like domains"/>
    <property type="match status" value="1"/>
</dbReference>
<keyword evidence="7" id="KW-0274">FAD</keyword>
<evidence type="ECO:0000256" key="10">
    <source>
        <dbReference type="ARBA" id="ARBA00048540"/>
    </source>
</evidence>
<name>A0A1N7HB78_9RHOB</name>
<dbReference type="GO" id="GO:0016740">
    <property type="term" value="F:transferase activity"/>
    <property type="evidence" value="ECO:0007669"/>
    <property type="project" value="UniProtKB-KW"/>
</dbReference>
<evidence type="ECO:0000313" key="13">
    <source>
        <dbReference type="Proteomes" id="UP000186019"/>
    </source>
</evidence>
<comment type="catalytic activity">
    <reaction evidence="10">
        <text>L-threonyl-[protein] + FAD = FMN-L-threonyl-[protein] + AMP + H(+)</text>
        <dbReference type="Rhea" id="RHEA:36847"/>
        <dbReference type="Rhea" id="RHEA-COMP:11060"/>
        <dbReference type="Rhea" id="RHEA-COMP:11061"/>
        <dbReference type="ChEBI" id="CHEBI:15378"/>
        <dbReference type="ChEBI" id="CHEBI:30013"/>
        <dbReference type="ChEBI" id="CHEBI:57692"/>
        <dbReference type="ChEBI" id="CHEBI:74257"/>
        <dbReference type="ChEBI" id="CHEBI:456215"/>
        <dbReference type="EC" id="2.7.1.180"/>
    </reaction>
</comment>
<evidence type="ECO:0000256" key="8">
    <source>
        <dbReference type="ARBA" id="ARBA00022842"/>
    </source>
</evidence>
<protein>
    <recommendedName>
        <fullName evidence="3">FAD:protein FMN transferase</fullName>
        <ecNumber evidence="2">2.7.1.180</ecNumber>
    </recommendedName>
    <alternativeName>
        <fullName evidence="9">Flavin transferase</fullName>
    </alternativeName>
</protein>
<keyword evidence="4" id="KW-0285">Flavoprotein</keyword>
<dbReference type="AlphaFoldDB" id="A0A1N7HB78"/>
<evidence type="ECO:0000256" key="9">
    <source>
        <dbReference type="ARBA" id="ARBA00031306"/>
    </source>
</evidence>